<dbReference type="SMART" id="SM00448">
    <property type="entry name" value="REC"/>
    <property type="match status" value="1"/>
</dbReference>
<dbReference type="InterPro" id="IPR036890">
    <property type="entry name" value="HATPase_C_sf"/>
</dbReference>
<protein>
    <recommendedName>
        <fullName evidence="14">Circadian input-output histidine kinase CikA</fullName>
        <ecNumber evidence="4">2.7.13.3</ecNumber>
    </recommendedName>
</protein>
<dbReference type="EC" id="2.7.13.3" evidence="4"/>
<dbReference type="Gene3D" id="1.20.120.160">
    <property type="entry name" value="HPT domain"/>
    <property type="match status" value="1"/>
</dbReference>
<dbReference type="CDD" id="cd17546">
    <property type="entry name" value="REC_hyHK_CKI1_RcsC-like"/>
    <property type="match status" value="1"/>
</dbReference>
<evidence type="ECO:0000256" key="7">
    <source>
        <dbReference type="ARBA" id="ARBA00022692"/>
    </source>
</evidence>
<evidence type="ECO:0000256" key="12">
    <source>
        <dbReference type="ARBA" id="ARBA00023012"/>
    </source>
</evidence>
<feature type="modified residue" description="4-aspartylphosphate" evidence="16">
    <location>
        <position position="382"/>
    </location>
</feature>
<evidence type="ECO:0000256" key="1">
    <source>
        <dbReference type="ARBA" id="ARBA00000085"/>
    </source>
</evidence>
<dbReference type="Pfam" id="PF01627">
    <property type="entry name" value="Hpt"/>
    <property type="match status" value="1"/>
</dbReference>
<dbReference type="InterPro" id="IPR036641">
    <property type="entry name" value="HPT_dom_sf"/>
</dbReference>
<reference evidence="21 22" key="1">
    <citation type="submission" date="2019-06" db="EMBL/GenBank/DDBJ databases">
        <title>Saccharibacillus brassicae sp. nov., an endophytic bacterium isolated from Chinese cabbage seeds (Brassica pekinensis).</title>
        <authorList>
            <person name="Jiang L."/>
            <person name="Lee J."/>
            <person name="Kim S.W."/>
        </authorList>
    </citation>
    <scope>NUCLEOTIDE SEQUENCE [LARGE SCALE GENOMIC DNA]</scope>
    <source>
        <strain evidence="22">KCTC 43072 / ATSA2</strain>
    </source>
</reference>
<proteinExistence type="inferred from homology"/>
<dbReference type="EMBL" id="CP041217">
    <property type="protein sequence ID" value="QDH22795.1"/>
    <property type="molecule type" value="Genomic_DNA"/>
</dbReference>
<dbReference type="SMART" id="SM00387">
    <property type="entry name" value="HATPase_c"/>
    <property type="match status" value="1"/>
</dbReference>
<dbReference type="Gene3D" id="1.10.287.130">
    <property type="match status" value="1"/>
</dbReference>
<dbReference type="AlphaFoldDB" id="A0A4Y6V3D7"/>
<evidence type="ECO:0000256" key="13">
    <source>
        <dbReference type="ARBA" id="ARBA00023136"/>
    </source>
</evidence>
<gene>
    <name evidence="21" type="ORF">FFV09_19255</name>
</gene>
<dbReference type="SMART" id="SM00073">
    <property type="entry name" value="HPT"/>
    <property type="match status" value="1"/>
</dbReference>
<keyword evidence="9" id="KW-0418">Kinase</keyword>
<dbReference type="PROSITE" id="PS50894">
    <property type="entry name" value="HPT"/>
    <property type="match status" value="1"/>
</dbReference>
<comment type="similarity">
    <text evidence="3">In the N-terminal section; belongs to the phytochrome family.</text>
</comment>
<accession>A0A4Y6V3D7</accession>
<keyword evidence="11" id="KW-1133">Transmembrane helix</keyword>
<dbReference type="SUPFAM" id="SSF47226">
    <property type="entry name" value="Histidine-containing phosphotransfer domain, HPT domain"/>
    <property type="match status" value="1"/>
</dbReference>
<dbReference type="FunFam" id="1.10.287.130:FF:000004">
    <property type="entry name" value="Ethylene receptor 1"/>
    <property type="match status" value="1"/>
</dbReference>
<dbReference type="KEGG" id="saca:FFV09_19255"/>
<dbReference type="Gene3D" id="3.40.50.2300">
    <property type="match status" value="1"/>
</dbReference>
<organism evidence="21 22">
    <name type="scientific">Saccharibacillus brassicae</name>
    <dbReference type="NCBI Taxonomy" id="2583377"/>
    <lineage>
        <taxon>Bacteria</taxon>
        <taxon>Bacillati</taxon>
        <taxon>Bacillota</taxon>
        <taxon>Bacilli</taxon>
        <taxon>Bacillales</taxon>
        <taxon>Paenibacillaceae</taxon>
        <taxon>Saccharibacillus</taxon>
    </lineage>
</organism>
<feature type="coiled-coil region" evidence="17">
    <location>
        <begin position="14"/>
        <end position="83"/>
    </location>
</feature>
<dbReference type="PROSITE" id="PS50110">
    <property type="entry name" value="RESPONSE_REGULATORY"/>
    <property type="match status" value="1"/>
</dbReference>
<dbReference type="FunFam" id="3.30.565.10:FF:000010">
    <property type="entry name" value="Sensor histidine kinase RcsC"/>
    <property type="match status" value="1"/>
</dbReference>
<evidence type="ECO:0000256" key="2">
    <source>
        <dbReference type="ARBA" id="ARBA00004370"/>
    </source>
</evidence>
<dbReference type="InterPro" id="IPR003594">
    <property type="entry name" value="HATPase_dom"/>
</dbReference>
<keyword evidence="8" id="KW-0547">Nucleotide-binding</keyword>
<dbReference type="GO" id="GO:0005524">
    <property type="term" value="F:ATP binding"/>
    <property type="evidence" value="ECO:0007669"/>
    <property type="project" value="UniProtKB-KW"/>
</dbReference>
<evidence type="ECO:0000313" key="21">
    <source>
        <dbReference type="EMBL" id="QDH22795.1"/>
    </source>
</evidence>
<dbReference type="InterPro" id="IPR001789">
    <property type="entry name" value="Sig_transdc_resp-reg_receiver"/>
</dbReference>
<dbReference type="SUPFAM" id="SSF47384">
    <property type="entry name" value="Homodimeric domain of signal transducing histidine kinase"/>
    <property type="match status" value="1"/>
</dbReference>
<evidence type="ECO:0000256" key="5">
    <source>
        <dbReference type="ARBA" id="ARBA00022553"/>
    </source>
</evidence>
<dbReference type="CDD" id="cd00082">
    <property type="entry name" value="HisKA"/>
    <property type="match status" value="1"/>
</dbReference>
<dbReference type="Pfam" id="PF00072">
    <property type="entry name" value="Response_reg"/>
    <property type="match status" value="1"/>
</dbReference>
<dbReference type="InterPro" id="IPR005467">
    <property type="entry name" value="His_kinase_dom"/>
</dbReference>
<dbReference type="PROSITE" id="PS50109">
    <property type="entry name" value="HIS_KIN"/>
    <property type="match status" value="1"/>
</dbReference>
<keyword evidence="10" id="KW-0067">ATP-binding</keyword>
<dbReference type="OrthoDB" id="9811620at2"/>
<evidence type="ECO:0000259" key="18">
    <source>
        <dbReference type="PROSITE" id="PS50109"/>
    </source>
</evidence>
<dbReference type="PANTHER" id="PTHR45339">
    <property type="entry name" value="HYBRID SIGNAL TRANSDUCTION HISTIDINE KINASE J"/>
    <property type="match status" value="1"/>
</dbReference>
<keyword evidence="6" id="KW-0808">Transferase</keyword>
<name>A0A4Y6V3D7_SACBS</name>
<keyword evidence="13" id="KW-0472">Membrane</keyword>
<evidence type="ECO:0000256" key="6">
    <source>
        <dbReference type="ARBA" id="ARBA00022679"/>
    </source>
</evidence>
<feature type="domain" description="Response regulatory" evidence="19">
    <location>
        <begin position="332"/>
        <end position="452"/>
    </location>
</feature>
<dbReference type="Pfam" id="PF02518">
    <property type="entry name" value="HATPase_c"/>
    <property type="match status" value="1"/>
</dbReference>
<dbReference type="GO" id="GO:0005886">
    <property type="term" value="C:plasma membrane"/>
    <property type="evidence" value="ECO:0007669"/>
    <property type="project" value="UniProtKB-SubCell"/>
</dbReference>
<keyword evidence="12" id="KW-0902">Two-component regulatory system</keyword>
<evidence type="ECO:0000256" key="8">
    <source>
        <dbReference type="ARBA" id="ARBA00022741"/>
    </source>
</evidence>
<feature type="modified residue" description="Phosphohistidine" evidence="15">
    <location>
        <position position="515"/>
    </location>
</feature>
<evidence type="ECO:0000256" key="14">
    <source>
        <dbReference type="ARBA" id="ARBA00074306"/>
    </source>
</evidence>
<dbReference type="Pfam" id="PF00512">
    <property type="entry name" value="HisKA"/>
    <property type="match status" value="1"/>
</dbReference>
<dbReference type="PANTHER" id="PTHR45339:SF5">
    <property type="entry name" value="HISTIDINE KINASE"/>
    <property type="match status" value="1"/>
</dbReference>
<feature type="domain" description="HPt" evidence="20">
    <location>
        <begin position="476"/>
        <end position="569"/>
    </location>
</feature>
<comment type="catalytic activity">
    <reaction evidence="1">
        <text>ATP + protein L-histidine = ADP + protein N-phospho-L-histidine.</text>
        <dbReference type="EC" id="2.7.13.3"/>
    </reaction>
</comment>
<keyword evidence="7" id="KW-0812">Transmembrane</keyword>
<dbReference type="GO" id="GO:0000155">
    <property type="term" value="F:phosphorelay sensor kinase activity"/>
    <property type="evidence" value="ECO:0007669"/>
    <property type="project" value="InterPro"/>
</dbReference>
<dbReference type="InterPro" id="IPR003661">
    <property type="entry name" value="HisK_dim/P_dom"/>
</dbReference>
<dbReference type="InterPro" id="IPR036097">
    <property type="entry name" value="HisK_dim/P_sf"/>
</dbReference>
<dbReference type="InterPro" id="IPR011006">
    <property type="entry name" value="CheY-like_superfamily"/>
</dbReference>
<evidence type="ECO:0000256" key="9">
    <source>
        <dbReference type="ARBA" id="ARBA00022777"/>
    </source>
</evidence>
<dbReference type="SUPFAM" id="SSF52172">
    <property type="entry name" value="CheY-like"/>
    <property type="match status" value="1"/>
</dbReference>
<dbReference type="PRINTS" id="PR00344">
    <property type="entry name" value="BCTRLSENSOR"/>
</dbReference>
<evidence type="ECO:0000313" key="22">
    <source>
        <dbReference type="Proteomes" id="UP000316968"/>
    </source>
</evidence>
<evidence type="ECO:0000256" key="16">
    <source>
        <dbReference type="PROSITE-ProRule" id="PRU00169"/>
    </source>
</evidence>
<evidence type="ECO:0000259" key="20">
    <source>
        <dbReference type="PROSITE" id="PS50894"/>
    </source>
</evidence>
<dbReference type="Proteomes" id="UP000316968">
    <property type="component" value="Chromosome"/>
</dbReference>
<evidence type="ECO:0000256" key="3">
    <source>
        <dbReference type="ARBA" id="ARBA00006402"/>
    </source>
</evidence>
<sequence length="575" mass="64010">MKVSRPWKEVTNLEADLQREIERLRGIVEGLNDRIVRGQLKEERILNEFSSMNNELVTLQRKLAKSNAEMEKAVREAQHANEAKNRFLAMISHEFRTPMNGILGMTELLRGSALNEEQQAWTALIDESAGELLGMVNDLLDLSKSEAGALDIEIKPFEPRTVVAHVVQLLQPKAGAKRNRIEYDIDYSVPSTLQGDPTRIRQILINLIHNANTFTEDGEIRVVVRAASGSPDRVRFEIRDTGIGISEENIVKLFKPYGQTEAGKAKEGTGLGLMICKSLVDTMEGEIGVFSRERSGSTFWFEINLPPEKELPGAGAALHAVPSFGTSGEGISVLVAEDNPINNRVIRIQLKKLGLESVDVAENGRDAVEAFRSRPYALILMDKQMPVMDGIEATLRIRELERDEMRSPIPIVALTGVSVESEREECLQAGMNDFLGKPVSIESLGSMLEKWMPRASDRAIDEAVVRELIELDEGEEPDILRSLLAVYEEETPEKLVRLEQCVRAGDCEQGLRVAHNLKSGSLSLGVHQLAKLLENVEQALRENRAQDARDVLPKLNGAYEAARAELRRHARIAPQ</sequence>
<evidence type="ECO:0000256" key="17">
    <source>
        <dbReference type="SAM" id="Coils"/>
    </source>
</evidence>
<dbReference type="InterPro" id="IPR004358">
    <property type="entry name" value="Sig_transdc_His_kin-like_C"/>
</dbReference>
<dbReference type="Gene3D" id="3.30.565.10">
    <property type="entry name" value="Histidine kinase-like ATPase, C-terminal domain"/>
    <property type="match status" value="1"/>
</dbReference>
<dbReference type="InterPro" id="IPR008207">
    <property type="entry name" value="Sig_transdc_His_kin_Hpt_dom"/>
</dbReference>
<dbReference type="SMART" id="SM00388">
    <property type="entry name" value="HisKA"/>
    <property type="match status" value="1"/>
</dbReference>
<keyword evidence="17" id="KW-0175">Coiled coil</keyword>
<comment type="subcellular location">
    <subcellularLocation>
        <location evidence="2">Membrane</location>
    </subcellularLocation>
</comment>
<evidence type="ECO:0000256" key="4">
    <source>
        <dbReference type="ARBA" id="ARBA00012438"/>
    </source>
</evidence>
<evidence type="ECO:0000259" key="19">
    <source>
        <dbReference type="PROSITE" id="PS50110"/>
    </source>
</evidence>
<evidence type="ECO:0000256" key="11">
    <source>
        <dbReference type="ARBA" id="ARBA00022989"/>
    </source>
</evidence>
<evidence type="ECO:0000256" key="15">
    <source>
        <dbReference type="PROSITE-ProRule" id="PRU00110"/>
    </source>
</evidence>
<dbReference type="CDD" id="cd16922">
    <property type="entry name" value="HATPase_EvgS-ArcB-TorS-like"/>
    <property type="match status" value="1"/>
</dbReference>
<dbReference type="SUPFAM" id="SSF55874">
    <property type="entry name" value="ATPase domain of HSP90 chaperone/DNA topoisomerase II/histidine kinase"/>
    <property type="match status" value="1"/>
</dbReference>
<keyword evidence="5 16" id="KW-0597">Phosphoprotein</keyword>
<evidence type="ECO:0000256" key="10">
    <source>
        <dbReference type="ARBA" id="ARBA00022840"/>
    </source>
</evidence>
<feature type="domain" description="Histidine kinase" evidence="18">
    <location>
        <begin position="90"/>
        <end position="307"/>
    </location>
</feature>
<keyword evidence="22" id="KW-1185">Reference proteome</keyword>